<dbReference type="GO" id="GO:0016036">
    <property type="term" value="P:cellular response to phosphate starvation"/>
    <property type="evidence" value="ECO:0007669"/>
    <property type="project" value="TreeGrafter"/>
</dbReference>
<organism evidence="13 14">
    <name type="scientific">Ignavigranum ruoffiae</name>
    <dbReference type="NCBI Taxonomy" id="89093"/>
    <lineage>
        <taxon>Bacteria</taxon>
        <taxon>Bacillati</taxon>
        <taxon>Bacillota</taxon>
        <taxon>Bacilli</taxon>
        <taxon>Lactobacillales</taxon>
        <taxon>Aerococcaceae</taxon>
        <taxon>Ignavigranum</taxon>
    </lineage>
</organism>
<evidence type="ECO:0000256" key="11">
    <source>
        <dbReference type="SAM" id="Phobius"/>
    </source>
</evidence>
<keyword evidence="10 11" id="KW-0472">Membrane</keyword>
<evidence type="ECO:0000256" key="1">
    <source>
        <dbReference type="ARBA" id="ARBA00000085"/>
    </source>
</evidence>
<evidence type="ECO:0000256" key="7">
    <source>
        <dbReference type="ARBA" id="ARBA00022777"/>
    </source>
</evidence>
<dbReference type="STRING" id="89093.SAMN04488558_104123"/>
<keyword evidence="14" id="KW-1185">Reference proteome</keyword>
<dbReference type="InterPro" id="IPR005467">
    <property type="entry name" value="His_kinase_dom"/>
</dbReference>
<evidence type="ECO:0000256" key="10">
    <source>
        <dbReference type="ARBA" id="ARBA00023136"/>
    </source>
</evidence>
<evidence type="ECO:0000256" key="2">
    <source>
        <dbReference type="ARBA" id="ARBA00004651"/>
    </source>
</evidence>
<dbReference type="EMBL" id="FOEN01000004">
    <property type="protein sequence ID" value="SEQ03860.1"/>
    <property type="molecule type" value="Genomic_DNA"/>
</dbReference>
<evidence type="ECO:0000256" key="8">
    <source>
        <dbReference type="ARBA" id="ARBA00022989"/>
    </source>
</evidence>
<dbReference type="InterPro" id="IPR036890">
    <property type="entry name" value="HATPase_C_sf"/>
</dbReference>
<feature type="transmembrane region" description="Helical" evidence="11">
    <location>
        <begin position="39"/>
        <end position="61"/>
    </location>
</feature>
<dbReference type="Gene3D" id="3.30.565.10">
    <property type="entry name" value="Histidine kinase-like ATPase, C-terminal domain"/>
    <property type="match status" value="1"/>
</dbReference>
<dbReference type="PANTHER" id="PTHR45453">
    <property type="entry name" value="PHOSPHATE REGULON SENSOR PROTEIN PHOR"/>
    <property type="match status" value="1"/>
</dbReference>
<evidence type="ECO:0000313" key="14">
    <source>
        <dbReference type="Proteomes" id="UP000198833"/>
    </source>
</evidence>
<evidence type="ECO:0000313" key="13">
    <source>
        <dbReference type="EMBL" id="SEQ03860.1"/>
    </source>
</evidence>
<dbReference type="GO" id="GO:0004721">
    <property type="term" value="F:phosphoprotein phosphatase activity"/>
    <property type="evidence" value="ECO:0007669"/>
    <property type="project" value="TreeGrafter"/>
</dbReference>
<proteinExistence type="predicted"/>
<keyword evidence="9" id="KW-0902">Two-component regulatory system</keyword>
<evidence type="ECO:0000256" key="9">
    <source>
        <dbReference type="ARBA" id="ARBA00023012"/>
    </source>
</evidence>
<dbReference type="GO" id="GO:0000155">
    <property type="term" value="F:phosphorelay sensor kinase activity"/>
    <property type="evidence" value="ECO:0007669"/>
    <property type="project" value="TreeGrafter"/>
</dbReference>
<keyword evidence="8 11" id="KW-1133">Transmembrane helix</keyword>
<dbReference type="EC" id="2.7.13.3" evidence="3"/>
<feature type="transmembrane region" description="Helical" evidence="11">
    <location>
        <begin position="14"/>
        <end position="33"/>
    </location>
</feature>
<reference evidence="13 14" key="1">
    <citation type="submission" date="2016-10" db="EMBL/GenBank/DDBJ databases">
        <authorList>
            <person name="de Groot N.N."/>
        </authorList>
    </citation>
    <scope>NUCLEOTIDE SEQUENCE [LARGE SCALE GENOMIC DNA]</scope>
    <source>
        <strain evidence="13 14">DSM 15695</strain>
    </source>
</reference>
<gene>
    <name evidence="13" type="ORF">SAMN04488558_104123</name>
</gene>
<dbReference type="SUPFAM" id="SSF55874">
    <property type="entry name" value="ATPase domain of HSP90 chaperone/DNA topoisomerase II/histidine kinase"/>
    <property type="match status" value="1"/>
</dbReference>
<dbReference type="OrthoDB" id="9780487at2"/>
<evidence type="ECO:0000256" key="4">
    <source>
        <dbReference type="ARBA" id="ARBA00022475"/>
    </source>
</evidence>
<comment type="catalytic activity">
    <reaction evidence="1">
        <text>ATP + protein L-histidine = ADP + protein N-phospho-L-histidine.</text>
        <dbReference type="EC" id="2.7.13.3"/>
    </reaction>
</comment>
<dbReference type="PANTHER" id="PTHR45453:SF2">
    <property type="entry name" value="HISTIDINE KINASE"/>
    <property type="match status" value="1"/>
</dbReference>
<dbReference type="RefSeq" id="WP_092571325.1">
    <property type="nucleotide sequence ID" value="NZ_CALUDV010000003.1"/>
</dbReference>
<dbReference type="PROSITE" id="PS50109">
    <property type="entry name" value="HIS_KIN"/>
    <property type="match status" value="1"/>
</dbReference>
<evidence type="ECO:0000256" key="3">
    <source>
        <dbReference type="ARBA" id="ARBA00012438"/>
    </source>
</evidence>
<dbReference type="Pfam" id="PF02518">
    <property type="entry name" value="HATPase_c"/>
    <property type="match status" value="1"/>
</dbReference>
<feature type="domain" description="Histidine kinase" evidence="12">
    <location>
        <begin position="98"/>
        <end position="302"/>
    </location>
</feature>
<accession>A0A1H9CRK6</accession>
<keyword evidence="7 13" id="KW-0418">Kinase</keyword>
<dbReference type="GO" id="GO:0005886">
    <property type="term" value="C:plasma membrane"/>
    <property type="evidence" value="ECO:0007669"/>
    <property type="project" value="UniProtKB-SubCell"/>
</dbReference>
<dbReference type="SMART" id="SM00387">
    <property type="entry name" value="HATPase_c"/>
    <property type="match status" value="1"/>
</dbReference>
<keyword evidence="5" id="KW-0808">Transferase</keyword>
<evidence type="ECO:0000256" key="6">
    <source>
        <dbReference type="ARBA" id="ARBA00022692"/>
    </source>
</evidence>
<dbReference type="InterPro" id="IPR003594">
    <property type="entry name" value="HATPase_dom"/>
</dbReference>
<name>A0A1H9CRK6_9LACT</name>
<dbReference type="Proteomes" id="UP000198833">
    <property type="component" value="Unassembled WGS sequence"/>
</dbReference>
<keyword evidence="4" id="KW-1003">Cell membrane</keyword>
<protein>
    <recommendedName>
        <fullName evidence="3">histidine kinase</fullName>
        <ecNumber evidence="3">2.7.13.3</ecNumber>
    </recommendedName>
</protein>
<dbReference type="AlphaFoldDB" id="A0A1H9CRK6"/>
<sequence length="304" mass="35509">MANWQKFLKSKRQWWGSFALFHLTFLLVSLLLYQNLLLFIYVLVLNSFLSLVYLVLAYPYYQEQLSTQKQMHQLKKEHRNLQDQWYQFKSDLSSYFLIWIHQIKTPITAVMLLAAEEEPSRQTLNDIRIQTLRIDNYTQTALNYLKLLDEEVALDLTDIDLDQVLRKIIKYYAPLFIEAQIHLNFSPSQAIVVTDGQWLTILLEQLIDNAVKYSPQGQIDIYYQTEERALVIQDSGRGIHPHDLPLIFSKGYAGMNGRLNKKSTGVGLYIVQVIAQRLQLEIKVESKLKQGSKFLIYFPKNSIG</sequence>
<evidence type="ECO:0000259" key="12">
    <source>
        <dbReference type="PROSITE" id="PS50109"/>
    </source>
</evidence>
<keyword evidence="6 11" id="KW-0812">Transmembrane</keyword>
<comment type="subcellular location">
    <subcellularLocation>
        <location evidence="2">Cell membrane</location>
        <topology evidence="2">Multi-pass membrane protein</topology>
    </subcellularLocation>
</comment>
<evidence type="ECO:0000256" key="5">
    <source>
        <dbReference type="ARBA" id="ARBA00022679"/>
    </source>
</evidence>
<dbReference type="InterPro" id="IPR050351">
    <property type="entry name" value="BphY/WalK/GraS-like"/>
</dbReference>